<reference evidence="3 4" key="1">
    <citation type="submission" date="2024-02" db="EMBL/GenBank/DDBJ databases">
        <title>Janibacter sp. nov., isolated from gut of marine sandworm.</title>
        <authorList>
            <person name="Kim B."/>
            <person name="Jun M.O."/>
            <person name="Shin N.-R."/>
        </authorList>
    </citation>
    <scope>NUCLEOTIDE SEQUENCE [LARGE SCALE GENOMIC DNA]</scope>
    <source>
        <strain evidence="3 4">A1S7</strain>
    </source>
</reference>
<dbReference type="InterPro" id="IPR036286">
    <property type="entry name" value="LexA/Signal_pep-like_sf"/>
</dbReference>
<dbReference type="RefSeq" id="WP_338750946.1">
    <property type="nucleotide sequence ID" value="NZ_CP144913.1"/>
</dbReference>
<protein>
    <submittedName>
        <fullName evidence="3">S24/S26 family peptidase</fullName>
    </submittedName>
</protein>
<proteinExistence type="predicted"/>
<evidence type="ECO:0000256" key="1">
    <source>
        <dbReference type="ARBA" id="ARBA00022670"/>
    </source>
</evidence>
<evidence type="ECO:0000256" key="2">
    <source>
        <dbReference type="ARBA" id="ARBA00022801"/>
    </source>
</evidence>
<evidence type="ECO:0000313" key="4">
    <source>
        <dbReference type="Proteomes" id="UP001382727"/>
    </source>
</evidence>
<keyword evidence="2" id="KW-0378">Hydrolase</keyword>
<dbReference type="InterPro" id="IPR019756">
    <property type="entry name" value="Pept_S26A_signal_pept_1_Ser-AS"/>
</dbReference>
<dbReference type="EMBL" id="CP144913">
    <property type="protein sequence ID" value="WXB77239.1"/>
    <property type="molecule type" value="Genomic_DNA"/>
</dbReference>
<keyword evidence="1" id="KW-0645">Protease</keyword>
<dbReference type="Proteomes" id="UP001382727">
    <property type="component" value="Chromosome"/>
</dbReference>
<dbReference type="SUPFAM" id="SSF51306">
    <property type="entry name" value="LexA/Signal peptidase"/>
    <property type="match status" value="1"/>
</dbReference>
<organism evidence="3 4">
    <name type="scientific">Janibacter alittae</name>
    <dbReference type="NCBI Taxonomy" id="3115209"/>
    <lineage>
        <taxon>Bacteria</taxon>
        <taxon>Bacillati</taxon>
        <taxon>Actinomycetota</taxon>
        <taxon>Actinomycetes</taxon>
        <taxon>Micrococcales</taxon>
        <taxon>Intrasporangiaceae</taxon>
        <taxon>Janibacter</taxon>
    </lineage>
</organism>
<dbReference type="Gene3D" id="2.10.109.10">
    <property type="entry name" value="Umud Fragment, subunit A"/>
    <property type="match status" value="1"/>
</dbReference>
<dbReference type="CDD" id="cd06462">
    <property type="entry name" value="Peptidase_S24_S26"/>
    <property type="match status" value="1"/>
</dbReference>
<evidence type="ECO:0000313" key="3">
    <source>
        <dbReference type="EMBL" id="WXB77239.1"/>
    </source>
</evidence>
<dbReference type="PROSITE" id="PS00501">
    <property type="entry name" value="SPASE_I_1"/>
    <property type="match status" value="1"/>
</dbReference>
<sequence length="109" mass="12090">MIRPGLARVVGTSMEPTLREGDLLLVLWGARPRVDSMAIVRLPRDEHGAPRPVSVKRVTGVDPVDPGRWWVERDNPRVGVDSWLVGSLPRSAVLARVLLRIPCRRAPST</sequence>
<accession>A0ABZ2MJL6</accession>
<keyword evidence="4" id="KW-1185">Reference proteome</keyword>
<name>A0ABZ2MJL6_9MICO</name>
<gene>
    <name evidence="3" type="ORF">V1351_04020</name>
</gene>